<dbReference type="AlphaFoldDB" id="A0A7C4D4L1"/>
<organism evidence="2">
    <name type="scientific">Ignisphaera aggregans</name>
    <dbReference type="NCBI Taxonomy" id="334771"/>
    <lineage>
        <taxon>Archaea</taxon>
        <taxon>Thermoproteota</taxon>
        <taxon>Thermoprotei</taxon>
        <taxon>Desulfurococcales</taxon>
        <taxon>Desulfurococcaceae</taxon>
        <taxon>Ignisphaera</taxon>
    </lineage>
</organism>
<name>A0A7C4D4L1_9CREN</name>
<gene>
    <name evidence="2" type="ORF">ENU31_04875</name>
</gene>
<reference evidence="2" key="1">
    <citation type="journal article" date="2020" name="mSystems">
        <title>Genome- and Community-Level Interaction Insights into Carbon Utilization and Element Cycling Functions of Hydrothermarchaeota in Hydrothermal Sediment.</title>
        <authorList>
            <person name="Zhou Z."/>
            <person name="Liu Y."/>
            <person name="Xu W."/>
            <person name="Pan J."/>
            <person name="Luo Z.H."/>
            <person name="Li M."/>
        </authorList>
    </citation>
    <scope>NUCLEOTIDE SEQUENCE [LARGE SCALE GENOMIC DNA]</scope>
    <source>
        <strain evidence="2">SpSt-658</strain>
    </source>
</reference>
<evidence type="ECO:0000313" key="2">
    <source>
        <dbReference type="EMBL" id="HGM07723.1"/>
    </source>
</evidence>
<sequence length="109" mass="11897">MTKGGKGGKDTRGNICPKCGTAVEPSKTWQLVSPLPDSQGRITITVMGSYECPTCGYRWRGVVTKMKVGEDVEIEGAKKSVKLSKETSKPSRPAHVIELDLEELESEEE</sequence>
<evidence type="ECO:0000256" key="1">
    <source>
        <dbReference type="SAM" id="MobiDB-lite"/>
    </source>
</evidence>
<dbReference type="EMBL" id="DTCA01000150">
    <property type="protein sequence ID" value="HGM07723.1"/>
    <property type="molecule type" value="Genomic_DNA"/>
</dbReference>
<proteinExistence type="predicted"/>
<accession>A0A7C4D4L1</accession>
<feature type="compositionally biased region" description="Acidic residues" evidence="1">
    <location>
        <begin position="99"/>
        <end position="109"/>
    </location>
</feature>
<comment type="caution">
    <text evidence="2">The sequence shown here is derived from an EMBL/GenBank/DDBJ whole genome shotgun (WGS) entry which is preliminary data.</text>
</comment>
<feature type="region of interest" description="Disordered" evidence="1">
    <location>
        <begin position="82"/>
        <end position="109"/>
    </location>
</feature>
<protein>
    <submittedName>
        <fullName evidence="2">Chromatin protein Cren7</fullName>
    </submittedName>
</protein>